<dbReference type="EMBL" id="LGUT01002481">
    <property type="protein sequence ID" value="KOG87011.1"/>
    <property type="molecule type" value="Genomic_DNA"/>
</dbReference>
<reference evidence="1 2" key="1">
    <citation type="submission" date="2015-07" db="EMBL/GenBank/DDBJ databases">
        <authorList>
            <person name="Ju K.-S."/>
            <person name="Doroghazi J.R."/>
            <person name="Metcalf W.W."/>
        </authorList>
    </citation>
    <scope>NUCLEOTIDE SEQUENCE [LARGE SCALE GENOMIC DNA]</scope>
    <source>
        <strain evidence="1 2">NRRL B-3589</strain>
    </source>
</reference>
<name>A0ABR5J1F5_9ACTN</name>
<keyword evidence="2" id="KW-1185">Reference proteome</keyword>
<dbReference type="Proteomes" id="UP000037020">
    <property type="component" value="Unassembled WGS sequence"/>
</dbReference>
<gene>
    <name evidence="1" type="ORF">ADK38_27800</name>
</gene>
<comment type="caution">
    <text evidence="1">The sequence shown here is derived from an EMBL/GenBank/DDBJ whole genome shotgun (WGS) entry which is preliminary data.</text>
</comment>
<organism evidence="1 2">
    <name type="scientific">Streptomyces varsoviensis</name>
    <dbReference type="NCBI Taxonomy" id="67373"/>
    <lineage>
        <taxon>Bacteria</taxon>
        <taxon>Bacillati</taxon>
        <taxon>Actinomycetota</taxon>
        <taxon>Actinomycetes</taxon>
        <taxon>Kitasatosporales</taxon>
        <taxon>Streptomycetaceae</taxon>
        <taxon>Streptomyces</taxon>
    </lineage>
</organism>
<sequence length="65" mass="7134">MRLIMVTLAPRGRYSAGEPRAAEISDVMWVFATPEAQLEHVSIRSGACRIHLGFYSRLDSAAAAE</sequence>
<evidence type="ECO:0000313" key="1">
    <source>
        <dbReference type="EMBL" id="KOG87011.1"/>
    </source>
</evidence>
<accession>A0ABR5J1F5</accession>
<feature type="non-terminal residue" evidence="1">
    <location>
        <position position="65"/>
    </location>
</feature>
<proteinExistence type="predicted"/>
<evidence type="ECO:0000313" key="2">
    <source>
        <dbReference type="Proteomes" id="UP000037020"/>
    </source>
</evidence>
<protein>
    <submittedName>
        <fullName evidence="1">Uncharacterized protein</fullName>
    </submittedName>
</protein>